<keyword evidence="2" id="KW-1185">Reference proteome</keyword>
<reference evidence="1 2" key="1">
    <citation type="journal article" date="2018" name="Sci. Rep.">
        <title>Genomic signatures of local adaptation to the degree of environmental predictability in rotifers.</title>
        <authorList>
            <person name="Franch-Gras L."/>
            <person name="Hahn C."/>
            <person name="Garcia-Roger E.M."/>
            <person name="Carmona M.J."/>
            <person name="Serra M."/>
            <person name="Gomez A."/>
        </authorList>
    </citation>
    <scope>NUCLEOTIDE SEQUENCE [LARGE SCALE GENOMIC DNA]</scope>
    <source>
        <strain evidence="1">HYR1</strain>
    </source>
</reference>
<gene>
    <name evidence="1" type="ORF">BpHYR1_006966</name>
</gene>
<protein>
    <submittedName>
        <fullName evidence="1">Jerky homolog-like isoform X1</fullName>
    </submittedName>
</protein>
<dbReference type="OrthoDB" id="6130844at2759"/>
<dbReference type="Proteomes" id="UP000276133">
    <property type="component" value="Unassembled WGS sequence"/>
</dbReference>
<evidence type="ECO:0000313" key="2">
    <source>
        <dbReference type="Proteomes" id="UP000276133"/>
    </source>
</evidence>
<proteinExistence type="predicted"/>
<accession>A0A3M7PCP2</accession>
<evidence type="ECO:0000313" key="1">
    <source>
        <dbReference type="EMBL" id="RMZ96759.1"/>
    </source>
</evidence>
<dbReference type="AlphaFoldDB" id="A0A3M7PCP2"/>
<sequence>ALHIIRDSWKKVTSTTINNCWKRCSIMPTTNAQTPSIKDEHLKVVESLYELLKKLKSGFYNYRMTTDELIDVDAHESTGEALTDQDIIEIIQKNDENCDDEVELIDQEPVSVSYKQAKQAIDQVQFFFETSKDFNECDLELLSKIKERMSDLRLSSLNQTFISSFFKKN</sequence>
<name>A0A3M7PCP2_BRAPC</name>
<feature type="non-terminal residue" evidence="1">
    <location>
        <position position="1"/>
    </location>
</feature>
<dbReference type="EMBL" id="REGN01011924">
    <property type="protein sequence ID" value="RMZ96759.1"/>
    <property type="molecule type" value="Genomic_DNA"/>
</dbReference>
<organism evidence="1 2">
    <name type="scientific">Brachionus plicatilis</name>
    <name type="common">Marine rotifer</name>
    <name type="synonym">Brachionus muelleri</name>
    <dbReference type="NCBI Taxonomy" id="10195"/>
    <lineage>
        <taxon>Eukaryota</taxon>
        <taxon>Metazoa</taxon>
        <taxon>Spiralia</taxon>
        <taxon>Gnathifera</taxon>
        <taxon>Rotifera</taxon>
        <taxon>Eurotatoria</taxon>
        <taxon>Monogononta</taxon>
        <taxon>Pseudotrocha</taxon>
        <taxon>Ploima</taxon>
        <taxon>Brachionidae</taxon>
        <taxon>Brachionus</taxon>
    </lineage>
</organism>
<comment type="caution">
    <text evidence="1">The sequence shown here is derived from an EMBL/GenBank/DDBJ whole genome shotgun (WGS) entry which is preliminary data.</text>
</comment>